<name>A0ABR4XDG5_9MICO</name>
<keyword evidence="4" id="KW-1185">Reference proteome</keyword>
<reference evidence="3 4" key="1">
    <citation type="submission" date="2013-08" db="EMBL/GenBank/DDBJ databases">
        <title>The genome sequence of Knoellia flava.</title>
        <authorList>
            <person name="Zhu W."/>
            <person name="Wang G."/>
        </authorList>
    </citation>
    <scope>NUCLEOTIDE SEQUENCE [LARGE SCALE GENOMIC DNA]</scope>
    <source>
        <strain evidence="3 4">TL1</strain>
    </source>
</reference>
<dbReference type="Proteomes" id="UP000029990">
    <property type="component" value="Unassembled WGS sequence"/>
</dbReference>
<comment type="caution">
    <text evidence="3">The sequence shown here is derived from an EMBL/GenBank/DDBJ whole genome shotgun (WGS) entry which is preliminary data.</text>
</comment>
<gene>
    <name evidence="3" type="ORF">N798_09195</name>
</gene>
<dbReference type="InterPro" id="IPR036390">
    <property type="entry name" value="WH_DNA-bd_sf"/>
</dbReference>
<evidence type="ECO:0000313" key="4">
    <source>
        <dbReference type="Proteomes" id="UP000029990"/>
    </source>
</evidence>
<dbReference type="InterPro" id="IPR036388">
    <property type="entry name" value="WH-like_DNA-bd_sf"/>
</dbReference>
<dbReference type="EMBL" id="AVPI01000022">
    <property type="protein sequence ID" value="KGN31227.1"/>
    <property type="molecule type" value="Genomic_DNA"/>
</dbReference>
<dbReference type="Gene3D" id="1.10.10.10">
    <property type="entry name" value="Winged helix-like DNA-binding domain superfamily/Winged helix DNA-binding domain"/>
    <property type="match status" value="1"/>
</dbReference>
<protein>
    <recommendedName>
        <fullName evidence="2">HTH iclR-type domain-containing protein</fullName>
    </recommendedName>
</protein>
<evidence type="ECO:0000259" key="2">
    <source>
        <dbReference type="Pfam" id="PF09339"/>
    </source>
</evidence>
<feature type="region of interest" description="Disordered" evidence="1">
    <location>
        <begin position="1"/>
        <end position="21"/>
    </location>
</feature>
<dbReference type="InterPro" id="IPR005471">
    <property type="entry name" value="Tscrpt_reg_IclR_N"/>
</dbReference>
<evidence type="ECO:0000313" key="3">
    <source>
        <dbReference type="EMBL" id="KGN31227.1"/>
    </source>
</evidence>
<accession>A0ABR4XDG5</accession>
<sequence>MAAGLGPRPTTTSRVREAPSRAAGAVLEVLERLEAPVSVAEVAESTGQHSNTVREHLDALVTAQLATREARAATGRGRPAWLYAAVPAPEPGAPEYAGLATALAMQLAATSPDPRREAAAAGELWGRRLADDRRPERRSAVAARRAVVGLLGHLGFEPATDSRATTTRLTTCPLLEAAVDQPDVVCSVHLGIVRGALDTWGADDEPAALVPFAEPGACLLHLGHPATRLAGSSADAAGS</sequence>
<dbReference type="Pfam" id="PF09339">
    <property type="entry name" value="HTH_IclR"/>
    <property type="match status" value="1"/>
</dbReference>
<evidence type="ECO:0000256" key="1">
    <source>
        <dbReference type="SAM" id="MobiDB-lite"/>
    </source>
</evidence>
<dbReference type="SUPFAM" id="SSF46785">
    <property type="entry name" value="Winged helix' DNA-binding domain"/>
    <property type="match status" value="1"/>
</dbReference>
<proteinExistence type="predicted"/>
<organism evidence="3 4">
    <name type="scientific">Knoellia flava TL1</name>
    <dbReference type="NCBI Taxonomy" id="1385518"/>
    <lineage>
        <taxon>Bacteria</taxon>
        <taxon>Bacillati</taxon>
        <taxon>Actinomycetota</taxon>
        <taxon>Actinomycetes</taxon>
        <taxon>Micrococcales</taxon>
        <taxon>Intrasporangiaceae</taxon>
        <taxon>Knoellia</taxon>
    </lineage>
</organism>
<feature type="domain" description="HTH iclR-type" evidence="2">
    <location>
        <begin position="24"/>
        <end position="68"/>
    </location>
</feature>